<dbReference type="AlphaFoldDB" id="A0AAN7HAH0"/>
<feature type="non-terminal residue" evidence="1">
    <location>
        <position position="1"/>
    </location>
</feature>
<gene>
    <name evidence="1" type="ORF">C8A03DRAFT_11200</name>
</gene>
<accession>A0AAN7HAH0</accession>
<dbReference type="Proteomes" id="UP001303760">
    <property type="component" value="Unassembled WGS sequence"/>
</dbReference>
<proteinExistence type="predicted"/>
<reference evidence="1" key="1">
    <citation type="journal article" date="2023" name="Mol. Phylogenet. Evol.">
        <title>Genome-scale phylogeny and comparative genomics of the fungal order Sordariales.</title>
        <authorList>
            <person name="Hensen N."/>
            <person name="Bonometti L."/>
            <person name="Westerberg I."/>
            <person name="Brannstrom I.O."/>
            <person name="Guillou S."/>
            <person name="Cros-Aarteil S."/>
            <person name="Calhoun S."/>
            <person name="Haridas S."/>
            <person name="Kuo A."/>
            <person name="Mondo S."/>
            <person name="Pangilinan J."/>
            <person name="Riley R."/>
            <person name="LaButti K."/>
            <person name="Andreopoulos B."/>
            <person name="Lipzen A."/>
            <person name="Chen C."/>
            <person name="Yan M."/>
            <person name="Daum C."/>
            <person name="Ng V."/>
            <person name="Clum A."/>
            <person name="Steindorff A."/>
            <person name="Ohm R.A."/>
            <person name="Martin F."/>
            <person name="Silar P."/>
            <person name="Natvig D.O."/>
            <person name="Lalanne C."/>
            <person name="Gautier V."/>
            <person name="Ament-Velasquez S.L."/>
            <person name="Kruys A."/>
            <person name="Hutchinson M.I."/>
            <person name="Powell A.J."/>
            <person name="Barry K."/>
            <person name="Miller A.N."/>
            <person name="Grigoriev I.V."/>
            <person name="Debuchy R."/>
            <person name="Gladieux P."/>
            <person name="Hiltunen Thoren M."/>
            <person name="Johannesson H."/>
        </authorList>
    </citation>
    <scope>NUCLEOTIDE SEQUENCE</scope>
    <source>
        <strain evidence="1">CBS 532.94</strain>
    </source>
</reference>
<name>A0AAN7HAH0_9PEZI</name>
<sequence length="230" mass="26367">GSFQLFYTIWTGKVTIRDFKFIRLGTLRSDLEPRDTDHWLDIIEMYFALMFRTLQRETMRKCLGADDLDIPDHGLNVSLPLHHWSSPSRIASIFACLKSDDPEVKAYGNYRRNQLMARASAAKLAQVSFVPAPRTTKAVCKNPRWRAKFHKANPAWGEPTKVRVFCRACGHVRYDEYHYYHNKSGAYVARYGYCPCCKPSPSLVKKGCVTAIQAQFPLGNIFATVAFLEY</sequence>
<reference evidence="1" key="2">
    <citation type="submission" date="2023-05" db="EMBL/GenBank/DDBJ databases">
        <authorList>
            <consortium name="Lawrence Berkeley National Laboratory"/>
            <person name="Steindorff A."/>
            <person name="Hensen N."/>
            <person name="Bonometti L."/>
            <person name="Westerberg I."/>
            <person name="Brannstrom I.O."/>
            <person name="Guillou S."/>
            <person name="Cros-Aarteil S."/>
            <person name="Calhoun S."/>
            <person name="Haridas S."/>
            <person name="Kuo A."/>
            <person name="Mondo S."/>
            <person name="Pangilinan J."/>
            <person name="Riley R."/>
            <person name="Labutti K."/>
            <person name="Andreopoulos B."/>
            <person name="Lipzen A."/>
            <person name="Chen C."/>
            <person name="Yanf M."/>
            <person name="Daum C."/>
            <person name="Ng V."/>
            <person name="Clum A."/>
            <person name="Ohm R."/>
            <person name="Martin F."/>
            <person name="Silar P."/>
            <person name="Natvig D."/>
            <person name="Lalanne C."/>
            <person name="Gautier V."/>
            <person name="Ament-Velasquez S.L."/>
            <person name="Kruys A."/>
            <person name="Hutchinson M.I."/>
            <person name="Powell A.J."/>
            <person name="Barry K."/>
            <person name="Miller A.N."/>
            <person name="Grigoriev I.V."/>
            <person name="Debuchy R."/>
            <person name="Gladieux P."/>
            <person name="Thoren M.H."/>
            <person name="Johannesson H."/>
        </authorList>
    </citation>
    <scope>NUCLEOTIDE SEQUENCE</scope>
    <source>
        <strain evidence="1">CBS 532.94</strain>
    </source>
</reference>
<evidence type="ECO:0000313" key="2">
    <source>
        <dbReference type="Proteomes" id="UP001303760"/>
    </source>
</evidence>
<organism evidence="1 2">
    <name type="scientific">Achaetomium macrosporum</name>
    <dbReference type="NCBI Taxonomy" id="79813"/>
    <lineage>
        <taxon>Eukaryota</taxon>
        <taxon>Fungi</taxon>
        <taxon>Dikarya</taxon>
        <taxon>Ascomycota</taxon>
        <taxon>Pezizomycotina</taxon>
        <taxon>Sordariomycetes</taxon>
        <taxon>Sordariomycetidae</taxon>
        <taxon>Sordariales</taxon>
        <taxon>Chaetomiaceae</taxon>
        <taxon>Achaetomium</taxon>
    </lineage>
</organism>
<dbReference type="EMBL" id="MU860006">
    <property type="protein sequence ID" value="KAK4242611.1"/>
    <property type="molecule type" value="Genomic_DNA"/>
</dbReference>
<evidence type="ECO:0000313" key="1">
    <source>
        <dbReference type="EMBL" id="KAK4242611.1"/>
    </source>
</evidence>
<protein>
    <submittedName>
        <fullName evidence="1">Uncharacterized protein</fullName>
    </submittedName>
</protein>
<comment type="caution">
    <text evidence="1">The sequence shown here is derived from an EMBL/GenBank/DDBJ whole genome shotgun (WGS) entry which is preliminary data.</text>
</comment>
<keyword evidence="2" id="KW-1185">Reference proteome</keyword>